<dbReference type="Pfam" id="PF05960">
    <property type="entry name" value="DUF885"/>
    <property type="match status" value="1"/>
</dbReference>
<evidence type="ECO:0000313" key="1">
    <source>
        <dbReference type="EMBL" id="QIG80563.1"/>
    </source>
</evidence>
<keyword evidence="2" id="KW-1185">Reference proteome</keyword>
<name>A0A6G6Y7L1_9SPHN</name>
<sequence>MRARPIPLHRFAVPLPLRGEELAWRYELLTTTRRSLLAGASASILAGTVPARALAAPQSADDRAQALIDVVAERYLDLFPESATYLGIDTETRANKKFELTDRSPEGRAQVATTLREDIATLSRLDMDALSSTMRVNVDVAKTAYGLALDGLDFAYGDVSVGGWRNSPYVVVQNVGAYLDIPQMLDSDHKIERPADADAYLARMREYADALDGETERLKIAEGEGVVAPDFLLDKALSSLAIATDGDPAQWGIVTSLAGRTEDYPADYAGAAEVIAREAVAPALERQIAELKRHRAQATSDAGVWKFPDGAEYYAWALRAGTTTTMTPDEVHQMGLDQVAELHGQMDAILNKIGYTSGSVGERMVALAKDPKYLFPEGDEGRAAILAFARETIGNMHDKMPQAFNTLVPGNWEVKRMPLEAEPGAPMAYGGAGTIDGSVPGRMWLNLRNPQMFTRYSLPDLCFHEAIPGHVWQGEYSFRLPLIRSLLAFNAYSEGWALYAEQLADELGAYDDFEVGRLGYLQSIAFRACRLVVDTGLHAKRWTREHAIQWFHETNGSGLDEVTSEVERYCSWPGQACGYKVGHSEINRLRAKAKAEMGERFSFKDYNDAVVTSGNVPMTVLGRVVDRYIGGDK</sequence>
<dbReference type="PROSITE" id="PS51318">
    <property type="entry name" value="TAT"/>
    <property type="match status" value="1"/>
</dbReference>
<evidence type="ECO:0000313" key="2">
    <source>
        <dbReference type="Proteomes" id="UP000501568"/>
    </source>
</evidence>
<gene>
    <name evidence="1" type="ORF">G5C33_12765</name>
</gene>
<dbReference type="InterPro" id="IPR010281">
    <property type="entry name" value="DUF885"/>
</dbReference>
<protein>
    <submittedName>
        <fullName evidence="1">DUF885 domain-containing protein</fullName>
    </submittedName>
</protein>
<proteinExistence type="predicted"/>
<reference evidence="1 2" key="1">
    <citation type="submission" date="2020-02" db="EMBL/GenBank/DDBJ databases">
        <authorList>
            <person name="Zheng R.K."/>
            <person name="Sun C.M."/>
        </authorList>
    </citation>
    <scope>NUCLEOTIDE SEQUENCE [LARGE SCALE GENOMIC DNA]</scope>
    <source>
        <strain evidence="2">zrk23</strain>
    </source>
</reference>
<organism evidence="1 2">
    <name type="scientific">Stakelama tenebrarum</name>
    <dbReference type="NCBI Taxonomy" id="2711215"/>
    <lineage>
        <taxon>Bacteria</taxon>
        <taxon>Pseudomonadati</taxon>
        <taxon>Pseudomonadota</taxon>
        <taxon>Alphaproteobacteria</taxon>
        <taxon>Sphingomonadales</taxon>
        <taxon>Sphingomonadaceae</taxon>
        <taxon>Stakelama</taxon>
    </lineage>
</organism>
<dbReference type="PANTHER" id="PTHR33361">
    <property type="entry name" value="GLR0591 PROTEIN"/>
    <property type="match status" value="1"/>
</dbReference>
<dbReference type="InterPro" id="IPR006311">
    <property type="entry name" value="TAT_signal"/>
</dbReference>
<dbReference type="EMBL" id="CP049109">
    <property type="protein sequence ID" value="QIG80563.1"/>
    <property type="molecule type" value="Genomic_DNA"/>
</dbReference>
<dbReference type="KEGG" id="spzr:G5C33_12765"/>
<dbReference type="AlphaFoldDB" id="A0A6G6Y7L1"/>
<accession>A0A6G6Y7L1</accession>
<dbReference type="PANTHER" id="PTHR33361:SF2">
    <property type="entry name" value="DUF885 DOMAIN-CONTAINING PROTEIN"/>
    <property type="match status" value="1"/>
</dbReference>
<dbReference type="Proteomes" id="UP000501568">
    <property type="component" value="Chromosome"/>
</dbReference>